<comment type="caution">
    <text evidence="1">The sequence shown here is derived from an EMBL/GenBank/DDBJ whole genome shotgun (WGS) entry which is preliminary data.</text>
</comment>
<gene>
    <name evidence="1" type="ORF">MVEN_01186000</name>
</gene>
<protein>
    <submittedName>
        <fullName evidence="1">Uncharacterized protein</fullName>
    </submittedName>
</protein>
<name>A0A8H7CY44_9AGAR</name>
<proteinExistence type="predicted"/>
<organism evidence="1 2">
    <name type="scientific">Mycena venus</name>
    <dbReference type="NCBI Taxonomy" id="2733690"/>
    <lineage>
        <taxon>Eukaryota</taxon>
        <taxon>Fungi</taxon>
        <taxon>Dikarya</taxon>
        <taxon>Basidiomycota</taxon>
        <taxon>Agaricomycotina</taxon>
        <taxon>Agaricomycetes</taxon>
        <taxon>Agaricomycetidae</taxon>
        <taxon>Agaricales</taxon>
        <taxon>Marasmiineae</taxon>
        <taxon>Mycenaceae</taxon>
        <taxon>Mycena</taxon>
    </lineage>
</organism>
<reference evidence="1" key="1">
    <citation type="submission" date="2020-05" db="EMBL/GenBank/DDBJ databases">
        <title>Mycena genomes resolve the evolution of fungal bioluminescence.</title>
        <authorList>
            <person name="Tsai I.J."/>
        </authorList>
    </citation>
    <scope>NUCLEOTIDE SEQUENCE</scope>
    <source>
        <strain evidence="1">CCC161011</strain>
    </source>
</reference>
<sequence length="136" mass="15228">MFNNSAGFQIHSSHLYSVAGDVNLQTHQHLTIQDHRAATFHPPVNSTLELMDGQSAESQQRLTTEDHRLQQPVLQPVIATWGLTSRATGSEREWTGYSRWQRHGSASRPAPYNVASRPCRPGISYDVGRHTARISI</sequence>
<dbReference type="AlphaFoldDB" id="A0A8H7CY44"/>
<keyword evidence="2" id="KW-1185">Reference proteome</keyword>
<evidence type="ECO:0000313" key="2">
    <source>
        <dbReference type="Proteomes" id="UP000620124"/>
    </source>
</evidence>
<accession>A0A8H7CY44</accession>
<dbReference type="Proteomes" id="UP000620124">
    <property type="component" value="Unassembled WGS sequence"/>
</dbReference>
<evidence type="ECO:0000313" key="1">
    <source>
        <dbReference type="EMBL" id="KAF7352226.1"/>
    </source>
</evidence>
<dbReference type="OrthoDB" id="3067954at2759"/>
<dbReference type="EMBL" id="JACAZI010000009">
    <property type="protein sequence ID" value="KAF7352226.1"/>
    <property type="molecule type" value="Genomic_DNA"/>
</dbReference>